<reference evidence="1 2" key="1">
    <citation type="journal article" name="Sci. Rep.">
        <title>Telomere-to-telomere assembled and centromere annotated genomes of the two main subspecies of the button mushroom Agaricus bisporus reveal especially polymorphic chromosome ends.</title>
        <authorList>
            <person name="Sonnenberg A.S.M."/>
            <person name="Sedaghat-Telgerd N."/>
            <person name="Lavrijssen B."/>
            <person name="Ohm R.A."/>
            <person name="Hendrickx P.M."/>
            <person name="Scholtmeijer K."/>
            <person name="Baars J.J.P."/>
            <person name="van Peer A."/>
        </authorList>
    </citation>
    <scope>NUCLEOTIDE SEQUENCE [LARGE SCALE GENOMIC DNA]</scope>
    <source>
        <strain evidence="1 2">H119_p4</strain>
    </source>
</reference>
<evidence type="ECO:0000313" key="2">
    <source>
        <dbReference type="Proteomes" id="UP000629468"/>
    </source>
</evidence>
<name>A0A8H7C929_AGABI</name>
<comment type="caution">
    <text evidence="1">The sequence shown here is derived from an EMBL/GenBank/DDBJ whole genome shotgun (WGS) entry which is preliminary data.</text>
</comment>
<gene>
    <name evidence="1" type="ORF">Agabi119p4_7934</name>
</gene>
<sequence length="77" mass="8489">MIIWTAGFFGLDRPLSASGTSCLPAIVLFSASAILREHQATCDADIGITPGSYRKLRGIKKDLKTEIEDKYRTYIPV</sequence>
<proteinExistence type="predicted"/>
<accession>A0A8H7C929</accession>
<dbReference type="AlphaFoldDB" id="A0A8H7C929"/>
<dbReference type="Proteomes" id="UP000629468">
    <property type="component" value="Unassembled WGS sequence"/>
</dbReference>
<dbReference type="EMBL" id="JABXXO010000010">
    <property type="protein sequence ID" value="KAF7768691.1"/>
    <property type="molecule type" value="Genomic_DNA"/>
</dbReference>
<protein>
    <submittedName>
        <fullName evidence="1">Uncharacterized protein</fullName>
    </submittedName>
</protein>
<organism evidence="1 2">
    <name type="scientific">Agaricus bisporus var. burnettii</name>
    <dbReference type="NCBI Taxonomy" id="192524"/>
    <lineage>
        <taxon>Eukaryota</taxon>
        <taxon>Fungi</taxon>
        <taxon>Dikarya</taxon>
        <taxon>Basidiomycota</taxon>
        <taxon>Agaricomycotina</taxon>
        <taxon>Agaricomycetes</taxon>
        <taxon>Agaricomycetidae</taxon>
        <taxon>Agaricales</taxon>
        <taxon>Agaricineae</taxon>
        <taxon>Agaricaceae</taxon>
        <taxon>Agaricus</taxon>
    </lineage>
</organism>
<evidence type="ECO:0000313" key="1">
    <source>
        <dbReference type="EMBL" id="KAF7768691.1"/>
    </source>
</evidence>